<feature type="region of interest" description="Disordered" evidence="13">
    <location>
        <begin position="415"/>
        <end position="456"/>
    </location>
</feature>
<dbReference type="SUPFAM" id="SSF50978">
    <property type="entry name" value="WD40 repeat-like"/>
    <property type="match status" value="1"/>
</dbReference>
<dbReference type="KEGG" id="kbs:EPA93_47500"/>
<dbReference type="SMART" id="SM00220">
    <property type="entry name" value="S_TKc"/>
    <property type="match status" value="1"/>
</dbReference>
<name>A0A4P6K6H7_KTERU</name>
<dbReference type="AlphaFoldDB" id="A0A4P6K6H7"/>
<keyword evidence="17" id="KW-1185">Reference proteome</keyword>
<evidence type="ECO:0000256" key="9">
    <source>
        <dbReference type="ARBA" id="ARBA00047899"/>
    </source>
</evidence>
<evidence type="ECO:0000256" key="14">
    <source>
        <dbReference type="SAM" id="Phobius"/>
    </source>
</evidence>
<organism evidence="16 17">
    <name type="scientific">Ktedonosporobacter rubrisoli</name>
    <dbReference type="NCBI Taxonomy" id="2509675"/>
    <lineage>
        <taxon>Bacteria</taxon>
        <taxon>Bacillati</taxon>
        <taxon>Chloroflexota</taxon>
        <taxon>Ktedonobacteria</taxon>
        <taxon>Ktedonobacterales</taxon>
        <taxon>Ktedonosporobacteraceae</taxon>
        <taxon>Ktedonosporobacter</taxon>
    </lineage>
</organism>
<keyword evidence="2" id="KW-0723">Serine/threonine-protein kinase</keyword>
<evidence type="ECO:0000256" key="6">
    <source>
        <dbReference type="ARBA" id="ARBA00022741"/>
    </source>
</evidence>
<evidence type="ECO:0000256" key="13">
    <source>
        <dbReference type="SAM" id="MobiDB-lite"/>
    </source>
</evidence>
<dbReference type="InterPro" id="IPR000719">
    <property type="entry name" value="Prot_kinase_dom"/>
</dbReference>
<evidence type="ECO:0000256" key="2">
    <source>
        <dbReference type="ARBA" id="ARBA00022527"/>
    </source>
</evidence>
<dbReference type="Gene3D" id="1.10.510.10">
    <property type="entry name" value="Transferase(Phosphotransferase) domain 1"/>
    <property type="match status" value="1"/>
</dbReference>
<feature type="binding site" evidence="12">
    <location>
        <position position="59"/>
    </location>
    <ligand>
        <name>ATP</name>
        <dbReference type="ChEBI" id="CHEBI:30616"/>
    </ligand>
</feature>
<dbReference type="Pfam" id="PF00069">
    <property type="entry name" value="Pkinase"/>
    <property type="match status" value="1"/>
</dbReference>
<comment type="catalytic activity">
    <reaction evidence="10">
        <text>L-seryl-[protein] + ATP = O-phospho-L-seryl-[protein] + ADP + H(+)</text>
        <dbReference type="Rhea" id="RHEA:17989"/>
        <dbReference type="Rhea" id="RHEA-COMP:9863"/>
        <dbReference type="Rhea" id="RHEA-COMP:11604"/>
        <dbReference type="ChEBI" id="CHEBI:15378"/>
        <dbReference type="ChEBI" id="CHEBI:29999"/>
        <dbReference type="ChEBI" id="CHEBI:30616"/>
        <dbReference type="ChEBI" id="CHEBI:83421"/>
        <dbReference type="ChEBI" id="CHEBI:456216"/>
        <dbReference type="EC" id="2.7.11.1"/>
    </reaction>
</comment>
<evidence type="ECO:0000313" key="16">
    <source>
        <dbReference type="EMBL" id="QBD83206.1"/>
    </source>
</evidence>
<feature type="transmembrane region" description="Helical" evidence="14">
    <location>
        <begin position="467"/>
        <end position="489"/>
    </location>
</feature>
<keyword evidence="14" id="KW-0472">Membrane</keyword>
<dbReference type="CDD" id="cd14014">
    <property type="entry name" value="STKc_PknB_like"/>
    <property type="match status" value="1"/>
</dbReference>
<dbReference type="PROSITE" id="PS50294">
    <property type="entry name" value="WD_REPEATS_REGION"/>
    <property type="match status" value="1"/>
</dbReference>
<dbReference type="PANTHER" id="PTHR43289:SF6">
    <property type="entry name" value="SERINE_THREONINE-PROTEIN KINASE NEKL-3"/>
    <property type="match status" value="1"/>
</dbReference>
<dbReference type="InterPro" id="IPR036322">
    <property type="entry name" value="WD40_repeat_dom_sf"/>
</dbReference>
<evidence type="ECO:0000313" key="17">
    <source>
        <dbReference type="Proteomes" id="UP000290365"/>
    </source>
</evidence>
<dbReference type="Gene3D" id="2.130.10.10">
    <property type="entry name" value="YVTN repeat-like/Quinoprotein amine dehydrogenase"/>
    <property type="match status" value="2"/>
</dbReference>
<dbReference type="FunFam" id="3.30.200.20:FF:000035">
    <property type="entry name" value="Serine/threonine protein kinase Stk1"/>
    <property type="match status" value="1"/>
</dbReference>
<comment type="catalytic activity">
    <reaction evidence="9">
        <text>L-threonyl-[protein] + ATP = O-phospho-L-threonyl-[protein] + ADP + H(+)</text>
        <dbReference type="Rhea" id="RHEA:46608"/>
        <dbReference type="Rhea" id="RHEA-COMP:11060"/>
        <dbReference type="Rhea" id="RHEA-COMP:11605"/>
        <dbReference type="ChEBI" id="CHEBI:15378"/>
        <dbReference type="ChEBI" id="CHEBI:30013"/>
        <dbReference type="ChEBI" id="CHEBI:30616"/>
        <dbReference type="ChEBI" id="CHEBI:61977"/>
        <dbReference type="ChEBI" id="CHEBI:456216"/>
        <dbReference type="EC" id="2.7.11.1"/>
    </reaction>
</comment>
<dbReference type="PROSITE" id="PS00108">
    <property type="entry name" value="PROTEIN_KINASE_ST"/>
    <property type="match status" value="1"/>
</dbReference>
<dbReference type="GO" id="GO:0005524">
    <property type="term" value="F:ATP binding"/>
    <property type="evidence" value="ECO:0007669"/>
    <property type="project" value="UniProtKB-UniRule"/>
</dbReference>
<dbReference type="GO" id="GO:0004674">
    <property type="term" value="F:protein serine/threonine kinase activity"/>
    <property type="evidence" value="ECO:0007669"/>
    <property type="project" value="UniProtKB-KW"/>
</dbReference>
<keyword evidence="5" id="KW-0677">Repeat</keyword>
<dbReference type="InterPro" id="IPR008271">
    <property type="entry name" value="Ser/Thr_kinase_AS"/>
</dbReference>
<dbReference type="PROSITE" id="PS00678">
    <property type="entry name" value="WD_REPEATS_1"/>
    <property type="match status" value="1"/>
</dbReference>
<dbReference type="PANTHER" id="PTHR43289">
    <property type="entry name" value="MITOGEN-ACTIVATED PROTEIN KINASE KINASE KINASE 20-RELATED"/>
    <property type="match status" value="1"/>
</dbReference>
<dbReference type="Gene3D" id="3.30.200.20">
    <property type="entry name" value="Phosphorylase Kinase, domain 1"/>
    <property type="match status" value="1"/>
</dbReference>
<dbReference type="InterPro" id="IPR019775">
    <property type="entry name" value="WD40_repeat_CS"/>
</dbReference>
<protein>
    <recommendedName>
        <fullName evidence="1">non-specific serine/threonine protein kinase</fullName>
        <ecNumber evidence="1">2.7.11.1</ecNumber>
    </recommendedName>
</protein>
<dbReference type="PROSITE" id="PS50082">
    <property type="entry name" value="WD_REPEATS_2"/>
    <property type="match status" value="1"/>
</dbReference>
<keyword evidence="4" id="KW-0808">Transferase</keyword>
<evidence type="ECO:0000256" key="1">
    <source>
        <dbReference type="ARBA" id="ARBA00012513"/>
    </source>
</evidence>
<dbReference type="PROSITE" id="PS00107">
    <property type="entry name" value="PROTEIN_KINASE_ATP"/>
    <property type="match status" value="1"/>
</dbReference>
<accession>A0A4P6K6H7</accession>
<dbReference type="InterPro" id="IPR017441">
    <property type="entry name" value="Protein_kinase_ATP_BS"/>
</dbReference>
<keyword evidence="3 11" id="KW-0853">WD repeat</keyword>
<evidence type="ECO:0000256" key="3">
    <source>
        <dbReference type="ARBA" id="ARBA00022574"/>
    </source>
</evidence>
<dbReference type="EMBL" id="CP035758">
    <property type="protein sequence ID" value="QBD83206.1"/>
    <property type="molecule type" value="Genomic_DNA"/>
</dbReference>
<evidence type="ECO:0000256" key="5">
    <source>
        <dbReference type="ARBA" id="ARBA00022737"/>
    </source>
</evidence>
<dbReference type="InterPro" id="IPR001680">
    <property type="entry name" value="WD40_rpt"/>
</dbReference>
<evidence type="ECO:0000256" key="12">
    <source>
        <dbReference type="PROSITE-ProRule" id="PRU10141"/>
    </source>
</evidence>
<keyword evidence="8 12" id="KW-0067">ATP-binding</keyword>
<keyword evidence="14" id="KW-1133">Transmembrane helix</keyword>
<dbReference type="InterPro" id="IPR015943">
    <property type="entry name" value="WD40/YVTN_repeat-like_dom_sf"/>
</dbReference>
<sequence>MQVFLSGKFEDCIMVTTQSIDWQGRMINRYRLQNMLGRGGMGEVWLAEDTQLRRQVAIKLLPAVLASDHRYLQDFAREAQTAASLEHPHILQVHDFGEEPTADGEIITYLIMPHITGGSLRDRIRNAQGPLPADQALSYLKQAAEAIDYAHSRKVLHRDIKPGNMLMQQDWLFLADFGIAKITTGATRRTQTHAGAGTPEYMAPEQVQGRAEAASDLYSLAVIAYHLFTGNLPFRAENPYDILIKQIQEAPTPPSQLNPGISQALENTLLQGLGKQPSERPASCLTFVNAIEQAWKTQALTPGVTYTPPNTASTQTAATTDPERTLLAPWSKRLRAASPTPLPFSVTPAPTPHQSTNSLGQPTVTATTQPQGQFMAPGINPGIKSGPIQQGSVTPSQEGLRSTFAAQANAATATTYVNNPGPLPRTPEQPFPGEAQTLYSPPAHSPYPGSDSPQQPEWKRLLKRREVLIGGAAGAAVLIAGGIAIPMFMRSTQTTQKPAPTPPGPHKLISGKPLLALTGHKDEVWCASWDPSGRYLATGSKDTRVMLWDIESYLKKQGSGFQTISQPLQTWKFANIIYNNSMSWSPDGHMLAIIPSSGTNQFFVVNPFAKNNSPQKFLDIDQANSFSAPMYSHGAWAPHSNTFATSSFSKTDAQLWQPTHPTGPVNSLHYAADSPVEVELLGWSADGSLLAGSTNNFKVVVWDPKTGKVKQVLSLPQRTKDSSVMVLRDSLQWSPANPAQLLASDLEAVIVWDAIKGKILYTLGTDDQDALTIPPQMIIIVALALSGPRTSMVVSGLPTENISQAPMVVVTKSISGIYKKYLPAKR</sequence>
<evidence type="ECO:0000256" key="8">
    <source>
        <dbReference type="ARBA" id="ARBA00022840"/>
    </source>
</evidence>
<evidence type="ECO:0000256" key="7">
    <source>
        <dbReference type="ARBA" id="ARBA00022777"/>
    </source>
</evidence>
<evidence type="ECO:0000259" key="15">
    <source>
        <dbReference type="PROSITE" id="PS50011"/>
    </source>
</evidence>
<evidence type="ECO:0000256" key="4">
    <source>
        <dbReference type="ARBA" id="ARBA00022679"/>
    </source>
</evidence>
<feature type="compositionally biased region" description="Pro residues" evidence="13">
    <location>
        <begin position="421"/>
        <end position="430"/>
    </location>
</feature>
<evidence type="ECO:0000256" key="11">
    <source>
        <dbReference type="PROSITE-ProRule" id="PRU00221"/>
    </source>
</evidence>
<feature type="domain" description="Protein kinase" evidence="15">
    <location>
        <begin position="30"/>
        <end position="296"/>
    </location>
</feature>
<dbReference type="OrthoDB" id="136848at2"/>
<feature type="repeat" description="WD" evidence="11">
    <location>
        <begin position="517"/>
        <end position="552"/>
    </location>
</feature>
<dbReference type="PROSITE" id="PS50011">
    <property type="entry name" value="PROTEIN_KINASE_DOM"/>
    <property type="match status" value="1"/>
</dbReference>
<dbReference type="InterPro" id="IPR011009">
    <property type="entry name" value="Kinase-like_dom_sf"/>
</dbReference>
<evidence type="ECO:0000256" key="10">
    <source>
        <dbReference type="ARBA" id="ARBA00048679"/>
    </source>
</evidence>
<keyword evidence="6 12" id="KW-0547">Nucleotide-binding</keyword>
<keyword evidence="7" id="KW-0418">Kinase</keyword>
<dbReference type="EC" id="2.7.11.1" evidence="1"/>
<keyword evidence="14" id="KW-0812">Transmembrane</keyword>
<dbReference type="SMART" id="SM00320">
    <property type="entry name" value="WD40"/>
    <property type="match status" value="4"/>
</dbReference>
<dbReference type="Proteomes" id="UP000290365">
    <property type="component" value="Chromosome"/>
</dbReference>
<reference evidence="16 17" key="1">
    <citation type="submission" date="2019-01" db="EMBL/GenBank/DDBJ databases">
        <title>Ktedonosporobacter rubrisoli SCAWS-G2.</title>
        <authorList>
            <person name="Huang Y."/>
            <person name="Yan B."/>
        </authorList>
    </citation>
    <scope>NUCLEOTIDE SEQUENCE [LARGE SCALE GENOMIC DNA]</scope>
    <source>
        <strain evidence="16 17">SCAWS-G2</strain>
    </source>
</reference>
<proteinExistence type="predicted"/>
<gene>
    <name evidence="16" type="ORF">EPA93_47500</name>
</gene>
<dbReference type="SUPFAM" id="SSF56112">
    <property type="entry name" value="Protein kinase-like (PK-like)"/>
    <property type="match status" value="1"/>
</dbReference>
<dbReference type="Pfam" id="PF00400">
    <property type="entry name" value="WD40"/>
    <property type="match status" value="1"/>
</dbReference>